<evidence type="ECO:0000256" key="3">
    <source>
        <dbReference type="ARBA" id="ARBA00022846"/>
    </source>
</evidence>
<keyword evidence="6" id="KW-0206">Cytoskeleton</keyword>
<feature type="coiled-coil region" evidence="13">
    <location>
        <begin position="84"/>
        <end position="111"/>
    </location>
</feature>
<evidence type="ECO:0000259" key="14">
    <source>
        <dbReference type="Pfam" id="PF14772"/>
    </source>
</evidence>
<dbReference type="AlphaFoldDB" id="A0A7L1NN79"/>
<feature type="domain" description="Dynein regulatory complex protein 1/2 N-terminal" evidence="14">
    <location>
        <begin position="18"/>
        <end position="115"/>
    </location>
</feature>
<evidence type="ECO:0000256" key="13">
    <source>
        <dbReference type="SAM" id="Coils"/>
    </source>
</evidence>
<gene>
    <name evidence="15" type="primary">Ccdc65_0</name>
    <name evidence="15" type="ORF">RHICYA_R08511</name>
</gene>
<dbReference type="GO" id="GO:0070286">
    <property type="term" value="P:axonemal dynein complex assembly"/>
    <property type="evidence" value="ECO:0007669"/>
    <property type="project" value="InterPro"/>
</dbReference>
<evidence type="ECO:0000256" key="12">
    <source>
        <dbReference type="ARBA" id="ARBA00045865"/>
    </source>
</evidence>
<dbReference type="GO" id="GO:0005858">
    <property type="term" value="C:axonemal dynein complex"/>
    <property type="evidence" value="ECO:0007669"/>
    <property type="project" value="InterPro"/>
</dbReference>
<dbReference type="EMBL" id="VXBP01007644">
    <property type="protein sequence ID" value="NXO01073.1"/>
    <property type="molecule type" value="Genomic_DNA"/>
</dbReference>
<keyword evidence="4 13" id="KW-0175">Coiled coil</keyword>
<evidence type="ECO:0000256" key="7">
    <source>
        <dbReference type="ARBA" id="ARBA00023273"/>
    </source>
</evidence>
<proteinExistence type="inferred from homology"/>
<dbReference type="Proteomes" id="UP000565785">
    <property type="component" value="Unassembled WGS sequence"/>
</dbReference>
<name>A0A7L1NN79_RHICY</name>
<comment type="subcellular location">
    <subcellularLocation>
        <location evidence="1">Cytoplasm</location>
        <location evidence="1">Cytoskeleton</location>
        <location evidence="1">Flagellum axoneme</location>
    </subcellularLocation>
    <subcellularLocation>
        <location evidence="8">Cytoplasm</location>
        <location evidence="8">Cytoskeleton</location>
        <location evidence="8">Flagellum basal body</location>
    </subcellularLocation>
</comment>
<dbReference type="Pfam" id="PF14772">
    <property type="entry name" value="NYD-SP28"/>
    <property type="match status" value="1"/>
</dbReference>
<evidence type="ECO:0000256" key="10">
    <source>
        <dbReference type="ARBA" id="ARBA00040899"/>
    </source>
</evidence>
<comment type="similarity">
    <text evidence="9">Belongs to the DRC2 family.</text>
</comment>
<evidence type="ECO:0000256" key="2">
    <source>
        <dbReference type="ARBA" id="ARBA00022490"/>
    </source>
</evidence>
<dbReference type="InterPro" id="IPR039750">
    <property type="entry name" value="DRC1/DRC2"/>
</dbReference>
<dbReference type="PANTHER" id="PTHR21625">
    <property type="entry name" value="NYD-SP28 PROTEIN"/>
    <property type="match status" value="1"/>
</dbReference>
<keyword evidence="5" id="KW-0969">Cilium</keyword>
<evidence type="ECO:0000256" key="8">
    <source>
        <dbReference type="ARBA" id="ARBA00037841"/>
    </source>
</evidence>
<keyword evidence="2" id="KW-0963">Cytoplasm</keyword>
<reference evidence="15 16" key="1">
    <citation type="submission" date="2019-09" db="EMBL/GenBank/DDBJ databases">
        <title>Bird 10,000 Genomes (B10K) Project - Family phase.</title>
        <authorList>
            <person name="Zhang G."/>
        </authorList>
    </citation>
    <scope>NUCLEOTIDE SEQUENCE [LARGE SCALE GENOMIC DNA]</scope>
    <source>
        <strain evidence="15">B10K-DU-002-35</strain>
        <tissue evidence="15">Muscle</tissue>
    </source>
</reference>
<dbReference type="GO" id="GO:0060285">
    <property type="term" value="P:cilium-dependent cell motility"/>
    <property type="evidence" value="ECO:0007669"/>
    <property type="project" value="TreeGrafter"/>
</dbReference>
<keyword evidence="3" id="KW-0282">Flagellum</keyword>
<evidence type="ECO:0000256" key="9">
    <source>
        <dbReference type="ARBA" id="ARBA00038424"/>
    </source>
</evidence>
<evidence type="ECO:0000313" key="15">
    <source>
        <dbReference type="EMBL" id="NXO01073.1"/>
    </source>
</evidence>
<organism evidence="15 16">
    <name type="scientific">Rhinopomastus cyanomelas</name>
    <name type="common">Common scimitarbill</name>
    <dbReference type="NCBI Taxonomy" id="113115"/>
    <lineage>
        <taxon>Eukaryota</taxon>
        <taxon>Metazoa</taxon>
        <taxon>Chordata</taxon>
        <taxon>Craniata</taxon>
        <taxon>Vertebrata</taxon>
        <taxon>Euteleostomi</taxon>
        <taxon>Archelosauria</taxon>
        <taxon>Archosauria</taxon>
        <taxon>Dinosauria</taxon>
        <taxon>Saurischia</taxon>
        <taxon>Theropoda</taxon>
        <taxon>Coelurosauria</taxon>
        <taxon>Aves</taxon>
        <taxon>Neognathae</taxon>
        <taxon>Neoaves</taxon>
        <taxon>Telluraves</taxon>
        <taxon>Coraciimorphae</taxon>
        <taxon>Bucerotiformes</taxon>
        <taxon>Rhinopomastidae</taxon>
        <taxon>Rhinopomastus</taxon>
    </lineage>
</organism>
<evidence type="ECO:0000256" key="4">
    <source>
        <dbReference type="ARBA" id="ARBA00023054"/>
    </source>
</evidence>
<feature type="non-terminal residue" evidence="15">
    <location>
        <position position="169"/>
    </location>
</feature>
<keyword evidence="16" id="KW-1185">Reference proteome</keyword>
<feature type="non-terminal residue" evidence="15">
    <location>
        <position position="1"/>
    </location>
</feature>
<comment type="caution">
    <text evidence="15">The sequence shown here is derived from an EMBL/GenBank/DDBJ whole genome shotgun (WGS) entry which is preliminary data.</text>
</comment>
<accession>A0A7L1NN79</accession>
<evidence type="ECO:0000256" key="11">
    <source>
        <dbReference type="ARBA" id="ARBA00041517"/>
    </source>
</evidence>
<dbReference type="GO" id="GO:0003352">
    <property type="term" value="P:regulation of cilium movement"/>
    <property type="evidence" value="ECO:0007669"/>
    <property type="project" value="TreeGrafter"/>
</dbReference>
<dbReference type="OrthoDB" id="7760980at2759"/>
<dbReference type="PANTHER" id="PTHR21625:SF0">
    <property type="entry name" value="DYNEIN REGULATORY COMPLEX SUBUNIT 2"/>
    <property type="match status" value="1"/>
</dbReference>
<evidence type="ECO:0000256" key="5">
    <source>
        <dbReference type="ARBA" id="ARBA00023069"/>
    </source>
</evidence>
<protein>
    <recommendedName>
        <fullName evidence="10">Dynein regulatory complex subunit 2</fullName>
    </recommendedName>
    <alternativeName>
        <fullName evidence="11">Coiled-coil domain-containing protein 65</fullName>
    </alternativeName>
</protein>
<sequence length="169" mass="19519">AAPVGEEDELQLLQSQALAQDGAAKMKWQLLNQFMKDRLAKENHNSTLSLQMLHSKWQRVLREAKAKKLHQDVEILSQTFARVIDCKNSVIESLVADLEQAEEQHSRALGSHLHNMDRLLEIQRSRLKCLEEGYNSLLEALKLEFEAERYKSLRLRRGDGQQWHPLAVL</sequence>
<comment type="function">
    <text evidence="12">Component of the nexin-dynein regulatory complex (N-DRC), a key regulator of ciliary/flagellar motility which maintains the alignment and integrity of the distal axoneme and regulates microtubule sliding in motile axonemes. Plays a critical role in the assembly of N-DRC and also stabilizes the assembly of multiple inner dynein arms and radial spokes. Coassembles with DRC1 to form a central scaffold needed for assembly of the N-DRC and its attachment to the outer doublet microtubules.</text>
</comment>
<evidence type="ECO:0000256" key="1">
    <source>
        <dbReference type="ARBA" id="ARBA00004611"/>
    </source>
</evidence>
<evidence type="ECO:0000256" key="6">
    <source>
        <dbReference type="ARBA" id="ARBA00023212"/>
    </source>
</evidence>
<keyword evidence="7" id="KW-0966">Cell projection</keyword>
<evidence type="ECO:0000313" key="16">
    <source>
        <dbReference type="Proteomes" id="UP000565785"/>
    </source>
</evidence>
<dbReference type="InterPro" id="IPR039505">
    <property type="entry name" value="DRC1/2_N"/>
</dbReference>